<proteinExistence type="predicted"/>
<dbReference type="EMBL" id="KN823697">
    <property type="protein sequence ID" value="KIO16045.1"/>
    <property type="molecule type" value="Genomic_DNA"/>
</dbReference>
<keyword evidence="2" id="KW-1185">Reference proteome</keyword>
<reference evidence="1 2" key="1">
    <citation type="submission" date="2014-04" db="EMBL/GenBank/DDBJ databases">
        <authorList>
            <consortium name="DOE Joint Genome Institute"/>
            <person name="Kuo A."/>
            <person name="Girlanda M."/>
            <person name="Perotto S."/>
            <person name="Kohler A."/>
            <person name="Nagy L.G."/>
            <person name="Floudas D."/>
            <person name="Copeland A."/>
            <person name="Barry K.W."/>
            <person name="Cichocki N."/>
            <person name="Veneault-Fourrey C."/>
            <person name="LaButti K."/>
            <person name="Lindquist E.A."/>
            <person name="Lipzen A."/>
            <person name="Lundell T."/>
            <person name="Morin E."/>
            <person name="Murat C."/>
            <person name="Sun H."/>
            <person name="Tunlid A."/>
            <person name="Henrissat B."/>
            <person name="Grigoriev I.V."/>
            <person name="Hibbett D.S."/>
            <person name="Martin F."/>
            <person name="Nordberg H.P."/>
            <person name="Cantor M.N."/>
            <person name="Hua S.X."/>
        </authorList>
    </citation>
    <scope>NUCLEOTIDE SEQUENCE [LARGE SCALE GENOMIC DNA]</scope>
    <source>
        <strain evidence="1 2">MUT 4182</strain>
    </source>
</reference>
<dbReference type="Proteomes" id="UP000054248">
    <property type="component" value="Unassembled WGS sequence"/>
</dbReference>
<name>A0A0C3PNN8_9AGAM</name>
<sequence length="101" mass="11735">MPVSAYPCRIHCLRPPSHPPRVLHNLLQPLFTFSSQRPFSRCMRFKRSPSLHIGFYDRFQGDLRRHLLQQVVVQRRPGDGFTQTSAKWSARCAVIWNGCSV</sequence>
<evidence type="ECO:0000313" key="1">
    <source>
        <dbReference type="EMBL" id="KIO16045.1"/>
    </source>
</evidence>
<accession>A0A0C3PNN8</accession>
<dbReference type="AlphaFoldDB" id="A0A0C3PNN8"/>
<organism evidence="1 2">
    <name type="scientific">Tulasnella calospora MUT 4182</name>
    <dbReference type="NCBI Taxonomy" id="1051891"/>
    <lineage>
        <taxon>Eukaryota</taxon>
        <taxon>Fungi</taxon>
        <taxon>Dikarya</taxon>
        <taxon>Basidiomycota</taxon>
        <taxon>Agaricomycotina</taxon>
        <taxon>Agaricomycetes</taxon>
        <taxon>Cantharellales</taxon>
        <taxon>Tulasnellaceae</taxon>
        <taxon>Tulasnella</taxon>
    </lineage>
</organism>
<dbReference type="HOGENOM" id="CLU_2293785_0_0_1"/>
<gene>
    <name evidence="1" type="ORF">M407DRAFT_233941</name>
</gene>
<reference evidence="2" key="2">
    <citation type="submission" date="2015-01" db="EMBL/GenBank/DDBJ databases">
        <title>Evolutionary Origins and Diversification of the Mycorrhizal Mutualists.</title>
        <authorList>
            <consortium name="DOE Joint Genome Institute"/>
            <consortium name="Mycorrhizal Genomics Consortium"/>
            <person name="Kohler A."/>
            <person name="Kuo A."/>
            <person name="Nagy L.G."/>
            <person name="Floudas D."/>
            <person name="Copeland A."/>
            <person name="Barry K.W."/>
            <person name="Cichocki N."/>
            <person name="Veneault-Fourrey C."/>
            <person name="LaButti K."/>
            <person name="Lindquist E.A."/>
            <person name="Lipzen A."/>
            <person name="Lundell T."/>
            <person name="Morin E."/>
            <person name="Murat C."/>
            <person name="Riley R."/>
            <person name="Ohm R."/>
            <person name="Sun H."/>
            <person name="Tunlid A."/>
            <person name="Henrissat B."/>
            <person name="Grigoriev I.V."/>
            <person name="Hibbett D.S."/>
            <person name="Martin F."/>
        </authorList>
    </citation>
    <scope>NUCLEOTIDE SEQUENCE [LARGE SCALE GENOMIC DNA]</scope>
    <source>
        <strain evidence="2">MUT 4182</strain>
    </source>
</reference>
<protein>
    <submittedName>
        <fullName evidence="1">Uncharacterized protein</fullName>
    </submittedName>
</protein>
<evidence type="ECO:0000313" key="2">
    <source>
        <dbReference type="Proteomes" id="UP000054248"/>
    </source>
</evidence>